<dbReference type="OrthoDB" id="9791851at2"/>
<dbReference type="PIRSF" id="PIRSF004548">
    <property type="entry name" value="CreD"/>
    <property type="match status" value="1"/>
</dbReference>
<keyword evidence="3" id="KW-1185">Reference proteome</keyword>
<feature type="transmembrane region" description="Helical" evidence="1">
    <location>
        <begin position="333"/>
        <end position="352"/>
    </location>
</feature>
<feature type="transmembrane region" description="Helical" evidence="1">
    <location>
        <begin position="358"/>
        <end position="380"/>
    </location>
</feature>
<dbReference type="AlphaFoldDB" id="B3PD43"/>
<dbReference type="InterPro" id="IPR010364">
    <property type="entry name" value="Uncharacterised_IM_CreD"/>
</dbReference>
<dbReference type="KEGG" id="cja:CJA_1408"/>
<dbReference type="PANTHER" id="PTHR30092:SF0">
    <property type="entry name" value="INNER MEMBRANE PROTEIN CRED"/>
    <property type="match status" value="1"/>
</dbReference>
<keyword evidence="1" id="KW-0472">Membrane</keyword>
<dbReference type="NCBIfam" id="NF008712">
    <property type="entry name" value="PRK11715.1-1"/>
    <property type="match status" value="1"/>
</dbReference>
<evidence type="ECO:0000313" key="2">
    <source>
        <dbReference type="EMBL" id="ACE83774.1"/>
    </source>
</evidence>
<organism evidence="2 3">
    <name type="scientific">Cellvibrio japonicus (strain Ueda107)</name>
    <name type="common">Pseudomonas fluorescens subsp. cellulosa</name>
    <dbReference type="NCBI Taxonomy" id="498211"/>
    <lineage>
        <taxon>Bacteria</taxon>
        <taxon>Pseudomonadati</taxon>
        <taxon>Pseudomonadota</taxon>
        <taxon>Gammaproteobacteria</taxon>
        <taxon>Cellvibrionales</taxon>
        <taxon>Cellvibrionaceae</taxon>
        <taxon>Cellvibrio</taxon>
    </lineage>
</organism>
<accession>B3PD43</accession>
<evidence type="ECO:0000313" key="3">
    <source>
        <dbReference type="Proteomes" id="UP000001036"/>
    </source>
</evidence>
<dbReference type="GO" id="GO:0005886">
    <property type="term" value="C:plasma membrane"/>
    <property type="evidence" value="ECO:0007669"/>
    <property type="project" value="TreeGrafter"/>
</dbReference>
<proteinExistence type="predicted"/>
<dbReference type="HOGENOM" id="CLU_036281_1_0_6"/>
<sequence>MKHPLLYKTLAIALLMLLLLIPLGMIRSSIDERQHYSETVAQEIARSSSDAQTLTGPVLVVPYTKTEKYWALNEQNESVWRKREVSGELYFLPELLQVNSEMSTELRQRGIYKVNLYHADTQIEGQFRIPADWGLGNALADYQLQPAYLAMGISDIRGIKNSLKLHWDEVEQEVDPGSQVKILGEGVHSKLPAITLDKTIAFRLDILLQGTGKFSLVPVGKETRLNLVSAWPHPSFIGDFLPADRHIHAQGFSAQWQTSYFSTNMAEHFSRCTQHKDCQGFERTRFGVSLIDPVNHYVKSDRAIKYALLFIVLTFAGFFLFEVMKRLQVHPVQYALVGLALAFFYLLLLSLSEHLDFGWAYLLSAAACVGLIGFYVCFVLHSIWRGLGFTSGLATLYALLYGLLSAEDYALLMGSLLLFGLLAGFMALTRRVNWYAVGMGNNKAQGGE</sequence>
<name>B3PD43_CELJU</name>
<evidence type="ECO:0000256" key="1">
    <source>
        <dbReference type="SAM" id="Phobius"/>
    </source>
</evidence>
<reference evidence="2 3" key="1">
    <citation type="journal article" date="2008" name="J. Bacteriol.">
        <title>Insights into plant cell wall degradation from the genome sequence of the soil bacterium Cellvibrio japonicus.</title>
        <authorList>
            <person name="Deboy R.T."/>
            <person name="Mongodin E.F."/>
            <person name="Fouts D.E."/>
            <person name="Tailford L.E."/>
            <person name="Khouri H."/>
            <person name="Emerson J.B."/>
            <person name="Mohamoud Y."/>
            <person name="Watkins K."/>
            <person name="Henrissat B."/>
            <person name="Gilbert H.J."/>
            <person name="Nelson K.E."/>
        </authorList>
    </citation>
    <scope>NUCLEOTIDE SEQUENCE [LARGE SCALE GENOMIC DNA]</scope>
    <source>
        <strain evidence="2 3">Ueda107</strain>
    </source>
</reference>
<dbReference type="Pfam" id="PF06123">
    <property type="entry name" value="CreD"/>
    <property type="match status" value="1"/>
</dbReference>
<dbReference type="Proteomes" id="UP000001036">
    <property type="component" value="Chromosome"/>
</dbReference>
<keyword evidence="1" id="KW-1133">Transmembrane helix</keyword>
<dbReference type="RefSeq" id="WP_012487042.1">
    <property type="nucleotide sequence ID" value="NC_010995.1"/>
</dbReference>
<feature type="transmembrane region" description="Helical" evidence="1">
    <location>
        <begin position="410"/>
        <end position="429"/>
    </location>
</feature>
<keyword evidence="1" id="KW-0812">Transmembrane</keyword>
<dbReference type="eggNOG" id="COG4452">
    <property type="taxonomic scope" value="Bacteria"/>
</dbReference>
<feature type="transmembrane region" description="Helical" evidence="1">
    <location>
        <begin position="387"/>
        <end position="404"/>
    </location>
</feature>
<dbReference type="EMBL" id="CP000934">
    <property type="protein sequence ID" value="ACE83774.1"/>
    <property type="molecule type" value="Genomic_DNA"/>
</dbReference>
<protein>
    <submittedName>
        <fullName evidence="2">Inner membrane protein CreD</fullName>
    </submittedName>
</protein>
<feature type="transmembrane region" description="Helical" evidence="1">
    <location>
        <begin position="303"/>
        <end position="321"/>
    </location>
</feature>
<dbReference type="STRING" id="498211.CJA_1408"/>
<gene>
    <name evidence="2" type="primary">creD</name>
    <name evidence="2" type="ordered locus">CJA_1408</name>
</gene>
<dbReference type="PANTHER" id="PTHR30092">
    <property type="entry name" value="INNER MEMBRANE PROTEIN CRED"/>
    <property type="match status" value="1"/>
</dbReference>